<proteinExistence type="inferred from homology"/>
<dbReference type="GO" id="GO:0071949">
    <property type="term" value="F:FAD binding"/>
    <property type="evidence" value="ECO:0007669"/>
    <property type="project" value="InterPro"/>
</dbReference>
<dbReference type="Proteomes" id="UP000240883">
    <property type="component" value="Unassembled WGS sequence"/>
</dbReference>
<dbReference type="InterPro" id="IPR016169">
    <property type="entry name" value="FAD-bd_PCMH_sub2"/>
</dbReference>
<evidence type="ECO:0000256" key="3">
    <source>
        <dbReference type="ARBA" id="ARBA00022827"/>
    </source>
</evidence>
<gene>
    <name evidence="7" type="ORF">BS50DRAFT_523078</name>
</gene>
<dbReference type="Gene3D" id="3.40.462.20">
    <property type="match status" value="1"/>
</dbReference>
<dbReference type="PROSITE" id="PS51387">
    <property type="entry name" value="FAD_PCMH"/>
    <property type="match status" value="1"/>
</dbReference>
<comment type="similarity">
    <text evidence="1">Belongs to the oxygen-dependent FAD-linked oxidoreductase family.</text>
</comment>
<evidence type="ECO:0000313" key="7">
    <source>
        <dbReference type="EMBL" id="PSN68088.1"/>
    </source>
</evidence>
<keyword evidence="4" id="KW-0560">Oxidoreductase</keyword>
<dbReference type="InterPro" id="IPR012951">
    <property type="entry name" value="BBE"/>
</dbReference>
<accession>A0A2T2NSM9</accession>
<dbReference type="InterPro" id="IPR006094">
    <property type="entry name" value="Oxid_FAD_bind_N"/>
</dbReference>
<dbReference type="InterPro" id="IPR050416">
    <property type="entry name" value="FAD-linked_Oxidoreductase"/>
</dbReference>
<dbReference type="Pfam" id="PF08031">
    <property type="entry name" value="BBE"/>
    <property type="match status" value="1"/>
</dbReference>
<evidence type="ECO:0000256" key="1">
    <source>
        <dbReference type="ARBA" id="ARBA00005466"/>
    </source>
</evidence>
<dbReference type="Gene3D" id="3.30.43.10">
    <property type="entry name" value="Uridine Diphospho-n-acetylenolpyruvylglucosamine Reductase, domain 2"/>
    <property type="match status" value="1"/>
</dbReference>
<name>A0A2T2NSM9_CORCC</name>
<keyword evidence="8" id="KW-1185">Reference proteome</keyword>
<dbReference type="GO" id="GO:0016491">
    <property type="term" value="F:oxidoreductase activity"/>
    <property type="evidence" value="ECO:0007669"/>
    <property type="project" value="UniProtKB-KW"/>
</dbReference>
<keyword evidence="5" id="KW-0732">Signal</keyword>
<feature type="signal peptide" evidence="5">
    <location>
        <begin position="1"/>
        <end position="18"/>
    </location>
</feature>
<dbReference type="PANTHER" id="PTHR42973">
    <property type="entry name" value="BINDING OXIDOREDUCTASE, PUTATIVE (AFU_ORTHOLOGUE AFUA_1G17690)-RELATED"/>
    <property type="match status" value="1"/>
</dbReference>
<dbReference type="STRING" id="1448308.A0A2T2NSM9"/>
<dbReference type="OrthoDB" id="415825at2759"/>
<evidence type="ECO:0000259" key="6">
    <source>
        <dbReference type="PROSITE" id="PS51387"/>
    </source>
</evidence>
<dbReference type="EMBL" id="KZ678134">
    <property type="protein sequence ID" value="PSN68088.1"/>
    <property type="molecule type" value="Genomic_DNA"/>
</dbReference>
<evidence type="ECO:0000256" key="2">
    <source>
        <dbReference type="ARBA" id="ARBA00022630"/>
    </source>
</evidence>
<evidence type="ECO:0000313" key="8">
    <source>
        <dbReference type="Proteomes" id="UP000240883"/>
    </source>
</evidence>
<organism evidence="7 8">
    <name type="scientific">Corynespora cassiicola Philippines</name>
    <dbReference type="NCBI Taxonomy" id="1448308"/>
    <lineage>
        <taxon>Eukaryota</taxon>
        <taxon>Fungi</taxon>
        <taxon>Dikarya</taxon>
        <taxon>Ascomycota</taxon>
        <taxon>Pezizomycotina</taxon>
        <taxon>Dothideomycetes</taxon>
        <taxon>Pleosporomycetidae</taxon>
        <taxon>Pleosporales</taxon>
        <taxon>Corynesporascaceae</taxon>
        <taxon>Corynespora</taxon>
    </lineage>
</organism>
<protein>
    <submittedName>
        <fullName evidence="7">FAD binding domain-containing protein</fullName>
    </submittedName>
</protein>
<keyword evidence="3" id="KW-0274">FAD</keyword>
<dbReference type="InterPro" id="IPR036318">
    <property type="entry name" value="FAD-bd_PCMH-like_sf"/>
</dbReference>
<sequence length="474" mass="51278">MWVLLSIQILITAITALSAPASNVARDLSSLISRSSTVSVELRARWSEYNTPQPAVIVNVTTENDVATVIRYCSKEKIPFLAQNGANGWAKTFDLGSKGVLINMAGLNKVTFSKDKNQATIGGGAIVSETIEAANAAGVLVQTGNCNCVGTLGAILGGGYGNIMGEVGFGVDNVLSLRVAVATGKIITVSKTSYPDLFWAMRGAGPNFGIVISATVKAWPTTREGRTAWLTSLFYSPEKLPQVAQAIQDLPLKPQQNVYLYLANSGPPSYDPAVLVTGFLRNGTEEEGLAAFAPLYKLGPANNVSAVTPYEQWNTGGDGFCTRGQRKPAYSTAINHMQPEKWSEIWELFVAFQKKAVNTAVLVERYNLAKAASAPKDSSAVQEAFRGGIFAQAIVIPWYDDPTMDSEAEAFGQRVRDIWSYSKPATINPTYINFAHGDEEPEAIYGSNLERLRKLKAKWDPAGVFNQWFKIQSA</sequence>
<dbReference type="Pfam" id="PF01565">
    <property type="entry name" value="FAD_binding_4"/>
    <property type="match status" value="1"/>
</dbReference>
<dbReference type="InterPro" id="IPR016167">
    <property type="entry name" value="FAD-bd_PCMH_sub1"/>
</dbReference>
<dbReference type="Gene3D" id="3.30.465.10">
    <property type="match status" value="1"/>
</dbReference>
<feature type="chain" id="PRO_5015612774" evidence="5">
    <location>
        <begin position="19"/>
        <end position="474"/>
    </location>
</feature>
<dbReference type="SUPFAM" id="SSF56176">
    <property type="entry name" value="FAD-binding/transporter-associated domain-like"/>
    <property type="match status" value="1"/>
</dbReference>
<dbReference type="PANTHER" id="PTHR42973:SF7">
    <property type="entry name" value="FAD-BINDING PCMH-TYPE DOMAIN-CONTAINING PROTEIN"/>
    <property type="match status" value="1"/>
</dbReference>
<keyword evidence="2" id="KW-0285">Flavoprotein</keyword>
<dbReference type="AlphaFoldDB" id="A0A2T2NSM9"/>
<reference evidence="7 8" key="1">
    <citation type="journal article" date="2018" name="Front. Microbiol.">
        <title>Genome-Wide Analysis of Corynespora cassiicola Leaf Fall Disease Putative Effectors.</title>
        <authorList>
            <person name="Lopez D."/>
            <person name="Ribeiro S."/>
            <person name="Label P."/>
            <person name="Fumanal B."/>
            <person name="Venisse J.S."/>
            <person name="Kohler A."/>
            <person name="de Oliveira R.R."/>
            <person name="Labutti K."/>
            <person name="Lipzen A."/>
            <person name="Lail K."/>
            <person name="Bauer D."/>
            <person name="Ohm R.A."/>
            <person name="Barry K.W."/>
            <person name="Spatafora J."/>
            <person name="Grigoriev I.V."/>
            <person name="Martin F.M."/>
            <person name="Pujade-Renaud V."/>
        </authorList>
    </citation>
    <scope>NUCLEOTIDE SEQUENCE [LARGE SCALE GENOMIC DNA]</scope>
    <source>
        <strain evidence="7 8">Philippines</strain>
    </source>
</reference>
<evidence type="ECO:0000256" key="4">
    <source>
        <dbReference type="ARBA" id="ARBA00023002"/>
    </source>
</evidence>
<dbReference type="InterPro" id="IPR016166">
    <property type="entry name" value="FAD-bd_PCMH"/>
</dbReference>
<feature type="domain" description="FAD-binding PCMH-type" evidence="6">
    <location>
        <begin position="50"/>
        <end position="221"/>
    </location>
</feature>
<evidence type="ECO:0000256" key="5">
    <source>
        <dbReference type="SAM" id="SignalP"/>
    </source>
</evidence>